<reference evidence="1 2" key="1">
    <citation type="submission" date="2020-07" db="EMBL/GenBank/DDBJ databases">
        <title>Genomic Encyclopedia of Type Strains, Phase III (KMG-III): the genomes of soil and plant-associated and newly described type strains.</title>
        <authorList>
            <person name="Whitman W."/>
        </authorList>
    </citation>
    <scope>NUCLEOTIDE SEQUENCE [LARGE SCALE GENOMIC DNA]</scope>
    <source>
        <strain evidence="1 2">CECT 8576</strain>
    </source>
</reference>
<evidence type="ECO:0008006" key="3">
    <source>
        <dbReference type="Google" id="ProtNLM"/>
    </source>
</evidence>
<sequence>MHERLRVWTADGTWQRILDEIVVKDDSLGEPE</sequence>
<proteinExistence type="predicted"/>
<keyword evidence="2" id="KW-1185">Reference proteome</keyword>
<dbReference type="AlphaFoldDB" id="A0A852Z579"/>
<name>A0A852Z579_9ACTN</name>
<gene>
    <name evidence="1" type="ORF">FHR84_000851</name>
</gene>
<protein>
    <recommendedName>
        <fullName evidence="3">Transposase</fullName>
    </recommendedName>
</protein>
<dbReference type="EMBL" id="JACBYW010000001">
    <property type="protein sequence ID" value="NYH77537.1"/>
    <property type="molecule type" value="Genomic_DNA"/>
</dbReference>
<comment type="caution">
    <text evidence="1">The sequence shown here is derived from an EMBL/GenBank/DDBJ whole genome shotgun (WGS) entry which is preliminary data.</text>
</comment>
<evidence type="ECO:0000313" key="1">
    <source>
        <dbReference type="EMBL" id="NYH77537.1"/>
    </source>
</evidence>
<accession>A0A852Z579</accession>
<dbReference type="Proteomes" id="UP000548304">
    <property type="component" value="Unassembled WGS sequence"/>
</dbReference>
<evidence type="ECO:0000313" key="2">
    <source>
        <dbReference type="Proteomes" id="UP000548304"/>
    </source>
</evidence>
<organism evidence="1 2">
    <name type="scientific">Actinopolyspora biskrensis</name>
    <dbReference type="NCBI Taxonomy" id="1470178"/>
    <lineage>
        <taxon>Bacteria</taxon>
        <taxon>Bacillati</taxon>
        <taxon>Actinomycetota</taxon>
        <taxon>Actinomycetes</taxon>
        <taxon>Actinopolysporales</taxon>
        <taxon>Actinopolysporaceae</taxon>
        <taxon>Actinopolyspora</taxon>
    </lineage>
</organism>